<protein>
    <recommendedName>
        <fullName evidence="2">Aerotolerance regulator N-terminal domain-containing protein</fullName>
    </recommendedName>
</protein>
<evidence type="ECO:0000313" key="4">
    <source>
        <dbReference type="Proteomes" id="UP000377803"/>
    </source>
</evidence>
<evidence type="ECO:0000256" key="1">
    <source>
        <dbReference type="SAM" id="Phobius"/>
    </source>
</evidence>
<keyword evidence="4" id="KW-1185">Reference proteome</keyword>
<sequence>MIPEILQQNFLHPVGLAALLGLIPLIIFYLVRPKPEREVMPSMTFFSEEKQKGRIRNALQKLKRNKLLILHILFVVLAAVAIANPLIQGLETDGESVIILDTSASMNDNTQEAKDFAFKHLGSQNTVIAAGSEPRVLVRDASPEAARKAIRSQGNTASSTDLISAVQIASNYNGKMVLASDMAHTETGSLESSLSDISESKAVKTMDLDHENSHGFTDLSFKNGKAHITVQNFLNRDRTVEIRREDSQQVKQVDLPALSTQTVELDLEPGRHELILPSDELAIDNKLYVSIPDREGIRVKRLGEESRYFREAMNLINQTEYSAGDSFDGAQIYFVEDGFELGQQRLKNLENQLDQGSAVILEERSELPGFAPVVNSSRSSTRQVQLQTSSITSGFTSAVTGYDIEGRSLSQPEEALVMSKDGKVLLYNVEDEVFGQQITYPIFWKNTLLNMSDRSTAPELNIKTESQVNFGTPVSHQGQEKPKRHKVQETGYYNGQKTFAANLLNPTESQPQINQIAERPGIDSNPGTDPAGKYLGSLLAVIATLELLYLSKGGAI</sequence>
<dbReference type="GeneID" id="42364752"/>
<dbReference type="NCBIfam" id="TIGR02226">
    <property type="entry name" value="two_anch"/>
    <property type="match status" value="1"/>
</dbReference>
<dbReference type="InterPro" id="IPR011933">
    <property type="entry name" value="Double_TM_dom"/>
</dbReference>
<proteinExistence type="predicted"/>
<feature type="transmembrane region" description="Helical" evidence="1">
    <location>
        <begin position="12"/>
        <end position="31"/>
    </location>
</feature>
<keyword evidence="1" id="KW-1133">Transmembrane helix</keyword>
<organism evidence="3 4">
    <name type="scientific">Candidatus Nanohalobium constans</name>
    <dbReference type="NCBI Taxonomy" id="2565781"/>
    <lineage>
        <taxon>Archaea</taxon>
        <taxon>Candidatus Nanohalarchaeota</taxon>
        <taxon>Candidatus Nanohalobia</taxon>
        <taxon>Candidatus Nanohalobiales</taxon>
        <taxon>Candidatus Nanohalobiaceae</taxon>
        <taxon>Candidatus Nanohalobium</taxon>
    </lineage>
</organism>
<dbReference type="AlphaFoldDB" id="A0A5Q0UGD5"/>
<name>A0A5Q0UGD5_9ARCH</name>
<gene>
    <name evidence="3" type="ORF">LC1Nh_0369</name>
</gene>
<dbReference type="InterPro" id="IPR024163">
    <property type="entry name" value="Aerotolerance_reg_N"/>
</dbReference>
<dbReference type="KEGG" id="ncon:LC1Nh_0369"/>
<keyword evidence="1" id="KW-0812">Transmembrane</keyword>
<dbReference type="PANTHER" id="PTHR37464">
    <property type="entry name" value="BLL2463 PROTEIN"/>
    <property type="match status" value="1"/>
</dbReference>
<evidence type="ECO:0000259" key="2">
    <source>
        <dbReference type="Pfam" id="PF07584"/>
    </source>
</evidence>
<dbReference type="Pfam" id="PF07584">
    <property type="entry name" value="BatA"/>
    <property type="match status" value="1"/>
</dbReference>
<reference evidence="4" key="1">
    <citation type="submission" date="2019-05" db="EMBL/GenBank/DDBJ databases">
        <title>Candidatus Nanohalobium constans, a novel model system to study the DPANN nano-sized archaea: genomic and physiological characterization of a nanoarchaeon co-cultured with its chitinotrophic host.</title>
        <authorList>
            <person name="La Cono V."/>
            <person name="Arcadi E."/>
            <person name="Crisafi F."/>
            <person name="Denaro R."/>
            <person name="La Spada G."/>
            <person name="Messina E."/>
            <person name="Smedile F."/>
            <person name="Toshchakov S.V."/>
            <person name="Shevchenko M.A."/>
            <person name="Golyshin P.N."/>
            <person name="Golyshina O.V."/>
            <person name="Ferrer M."/>
            <person name="Rohde M."/>
            <person name="Mushegian A."/>
            <person name="Sorokin D.Y."/>
            <person name="Giuliano L."/>
            <person name="Yakimov M.M."/>
        </authorList>
    </citation>
    <scope>NUCLEOTIDE SEQUENCE [LARGE SCALE GENOMIC DNA]</scope>
    <source>
        <strain evidence="4">LC1Nh</strain>
    </source>
</reference>
<dbReference type="RefSeq" id="WP_153550008.1">
    <property type="nucleotide sequence ID" value="NZ_CP040089.1"/>
</dbReference>
<dbReference type="EMBL" id="CP040089">
    <property type="protein sequence ID" value="QGA80270.1"/>
    <property type="molecule type" value="Genomic_DNA"/>
</dbReference>
<feature type="domain" description="Aerotolerance regulator N-terminal" evidence="2">
    <location>
        <begin position="9"/>
        <end position="85"/>
    </location>
</feature>
<dbReference type="Proteomes" id="UP000377803">
    <property type="component" value="Chromosome"/>
</dbReference>
<keyword evidence="1" id="KW-0472">Membrane</keyword>
<feature type="transmembrane region" description="Helical" evidence="1">
    <location>
        <begin position="67"/>
        <end position="87"/>
    </location>
</feature>
<accession>A0A5Q0UGD5</accession>
<dbReference type="PANTHER" id="PTHR37464:SF1">
    <property type="entry name" value="BLL2463 PROTEIN"/>
    <property type="match status" value="1"/>
</dbReference>
<evidence type="ECO:0000313" key="3">
    <source>
        <dbReference type="EMBL" id="QGA80270.1"/>
    </source>
</evidence>